<name>A0ABX0M3P3_9BURK</name>
<proteinExistence type="predicted"/>
<evidence type="ECO:0000313" key="3">
    <source>
        <dbReference type="Proteomes" id="UP000819052"/>
    </source>
</evidence>
<dbReference type="Gene3D" id="1.20.1600.10">
    <property type="entry name" value="Outer membrane efflux proteins (OEP)"/>
    <property type="match status" value="1"/>
</dbReference>
<evidence type="ECO:0000256" key="1">
    <source>
        <dbReference type="SAM" id="SignalP"/>
    </source>
</evidence>
<sequence length="474" mass="50832">MRRLSTPLRRIALAGICAFAAGCASFSPDGGYAGVRQFAQQRTGDAIPASAPGTDTGNVEQQVAALLAKPLSAEDAVTIALLNNRGLQAGYAELGIAEADLVQAGRIANPVLSFGRMKSHEGVEIERTLMLPVIGLLTMPVATRLERRRYEQAQLRAAGEVLRTADATRRAWYGAVAAQQSAEYMEQVKNAAEASAELARRMALAGNWSRLQHAREQAFYADAVAGLARARQVRTLEREQLTRLLGVSNPAAFTLPARLPDLPGAPREVHDAEAQAMGNRLDMLMAQKELAGLASSLGLSRATRFVNLLDLSYLRNTGETGERATGYEIELQIPLFDWGGARVAKAEAMYMQAVHRAAGLAVDARSQVRESYSGYRTAYDLARHYRDEVVPLKKRIADEQLLRYNGMLISVFELLADAREQVVAVNAAIEAQRDYWIADAALQAALTGSGDAAAAGTATPRAGSAAPGAAPAPH</sequence>
<reference evidence="2 3" key="1">
    <citation type="submission" date="2019-09" db="EMBL/GenBank/DDBJ databases">
        <title>Taxonomy of Antarctic Massilia spp.: description of Massilia rubra sp. nov., Massilia aquatica sp. nov., Massilia mucilaginosa sp. nov., Massilia frigida sp. nov. isolated from streams, lakes and regoliths.</title>
        <authorList>
            <person name="Holochova P."/>
            <person name="Sedlacek I."/>
            <person name="Kralova S."/>
            <person name="Maslanova I."/>
            <person name="Busse H.-J."/>
            <person name="Stankova E."/>
            <person name="Vrbovska V."/>
            <person name="Kovarovic V."/>
            <person name="Bartak M."/>
            <person name="Svec P."/>
            <person name="Pantucek R."/>
        </authorList>
    </citation>
    <scope>NUCLEOTIDE SEQUENCE [LARGE SCALE GENOMIC DNA]</scope>
    <source>
        <strain evidence="2 3">CCM 8693</strain>
    </source>
</reference>
<feature type="signal peptide" evidence="1">
    <location>
        <begin position="1"/>
        <end position="20"/>
    </location>
</feature>
<dbReference type="EMBL" id="VVIW01000009">
    <property type="protein sequence ID" value="NHZ41789.1"/>
    <property type="molecule type" value="Genomic_DNA"/>
</dbReference>
<dbReference type="InterPro" id="IPR010131">
    <property type="entry name" value="MdtP/NodT-like"/>
</dbReference>
<protein>
    <submittedName>
        <fullName evidence="2">TolC family protein</fullName>
    </submittedName>
</protein>
<evidence type="ECO:0000313" key="2">
    <source>
        <dbReference type="EMBL" id="NHZ41789.1"/>
    </source>
</evidence>
<dbReference type="SUPFAM" id="SSF56954">
    <property type="entry name" value="Outer membrane efflux proteins (OEP)"/>
    <property type="match status" value="1"/>
</dbReference>
<dbReference type="RefSeq" id="WP_167077557.1">
    <property type="nucleotide sequence ID" value="NZ_VVIW01000009.1"/>
</dbReference>
<comment type="caution">
    <text evidence="2">The sequence shown here is derived from an EMBL/GenBank/DDBJ whole genome shotgun (WGS) entry which is preliminary data.</text>
</comment>
<dbReference type="PANTHER" id="PTHR30203:SF24">
    <property type="entry name" value="BLR4935 PROTEIN"/>
    <property type="match status" value="1"/>
</dbReference>
<gene>
    <name evidence="2" type="ORF">F1609_16700</name>
</gene>
<dbReference type="PROSITE" id="PS51257">
    <property type="entry name" value="PROKAR_LIPOPROTEIN"/>
    <property type="match status" value="1"/>
</dbReference>
<feature type="chain" id="PRO_5046835780" evidence="1">
    <location>
        <begin position="21"/>
        <end position="474"/>
    </location>
</feature>
<accession>A0ABX0M3P3</accession>
<dbReference type="Proteomes" id="UP000819052">
    <property type="component" value="Unassembled WGS sequence"/>
</dbReference>
<organism evidence="2 3">
    <name type="scientific">Massilia aquatica</name>
    <dbReference type="NCBI Taxonomy" id="2609000"/>
    <lineage>
        <taxon>Bacteria</taxon>
        <taxon>Pseudomonadati</taxon>
        <taxon>Pseudomonadota</taxon>
        <taxon>Betaproteobacteria</taxon>
        <taxon>Burkholderiales</taxon>
        <taxon>Oxalobacteraceae</taxon>
        <taxon>Telluria group</taxon>
        <taxon>Massilia</taxon>
    </lineage>
</organism>
<keyword evidence="1" id="KW-0732">Signal</keyword>
<keyword evidence="3" id="KW-1185">Reference proteome</keyword>
<dbReference type="PANTHER" id="PTHR30203">
    <property type="entry name" value="OUTER MEMBRANE CATION EFFLUX PROTEIN"/>
    <property type="match status" value="1"/>
</dbReference>